<evidence type="ECO:0000256" key="1">
    <source>
        <dbReference type="SAM" id="Phobius"/>
    </source>
</evidence>
<dbReference type="Proteomes" id="UP000005396">
    <property type="component" value="Unassembled WGS sequence"/>
</dbReference>
<evidence type="ECO:0000313" key="3">
    <source>
        <dbReference type="Proteomes" id="UP000005396"/>
    </source>
</evidence>
<keyword evidence="1" id="KW-0472">Membrane</keyword>
<accession>A8S3G2</accession>
<name>A8S3G2_ENTBW</name>
<evidence type="ECO:0000313" key="2">
    <source>
        <dbReference type="EMBL" id="EDP12973.1"/>
    </source>
</evidence>
<dbReference type="EMBL" id="ABCC02000057">
    <property type="protein sequence ID" value="EDP12973.1"/>
    <property type="molecule type" value="Genomic_DNA"/>
</dbReference>
<keyword evidence="1" id="KW-1133">Transmembrane helix</keyword>
<dbReference type="PaxDb" id="411902-CLOBOL_06605"/>
<reference evidence="2 3" key="1">
    <citation type="submission" date="2007-08" db="EMBL/GenBank/DDBJ databases">
        <authorList>
            <person name="Fulton L."/>
            <person name="Clifton S."/>
            <person name="Fulton B."/>
            <person name="Xu J."/>
            <person name="Minx P."/>
            <person name="Pepin K.H."/>
            <person name="Johnson M."/>
            <person name="Thiruvilangam P."/>
            <person name="Bhonagiri V."/>
            <person name="Nash W.E."/>
            <person name="Mardis E.R."/>
            <person name="Wilson R.K."/>
        </authorList>
    </citation>
    <scope>NUCLEOTIDE SEQUENCE [LARGE SCALE GENOMIC DNA]</scope>
    <source>
        <strain evidence="3">ATCC BAA-613 / DSM 15670 / CCUG 46953 / JCM 12243 / WAL 16351</strain>
    </source>
</reference>
<comment type="caution">
    <text evidence="2">The sequence shown here is derived from an EMBL/GenBank/DDBJ whole genome shotgun (WGS) entry which is preliminary data.</text>
</comment>
<reference evidence="2 3" key="2">
    <citation type="submission" date="2007-09" db="EMBL/GenBank/DDBJ databases">
        <title>Draft genome sequence of Clostridium bolteae (ATCC BAA-613).</title>
        <authorList>
            <person name="Sudarsanam P."/>
            <person name="Ley R."/>
            <person name="Guruge J."/>
            <person name="Turnbaugh P.J."/>
            <person name="Mahowald M."/>
            <person name="Liep D."/>
            <person name="Gordon J."/>
        </authorList>
    </citation>
    <scope>NUCLEOTIDE SEQUENCE [LARGE SCALE GENOMIC DNA]</scope>
    <source>
        <strain evidence="3">ATCC BAA-613 / DSM 15670 / CCUG 46953 / JCM 12243 / WAL 16351</strain>
    </source>
</reference>
<dbReference type="AlphaFoldDB" id="A8S3G2"/>
<protein>
    <submittedName>
        <fullName evidence="2">Uncharacterized protein</fullName>
    </submittedName>
</protein>
<sequence length="42" mass="4806">MIVILKKNSGSQGNVIYALRCSTFMTTYYIFVCIFLSLSESY</sequence>
<organism evidence="2 3">
    <name type="scientific">Enterocloster bolteae (strain ATCC BAA-613 / DSM 15670 / CCUG 46953 / JCM 12243 / WAL 16351)</name>
    <name type="common">Clostridium bolteae</name>
    <dbReference type="NCBI Taxonomy" id="411902"/>
    <lineage>
        <taxon>Bacteria</taxon>
        <taxon>Bacillati</taxon>
        <taxon>Bacillota</taxon>
        <taxon>Clostridia</taxon>
        <taxon>Lachnospirales</taxon>
        <taxon>Lachnospiraceae</taxon>
        <taxon>Enterocloster</taxon>
    </lineage>
</organism>
<keyword evidence="1" id="KW-0812">Transmembrane</keyword>
<proteinExistence type="predicted"/>
<feature type="transmembrane region" description="Helical" evidence="1">
    <location>
        <begin position="15"/>
        <end position="38"/>
    </location>
</feature>
<dbReference type="HOGENOM" id="CLU_3249456_0_0_9"/>
<gene>
    <name evidence="2" type="ORF">CLOBOL_06605</name>
</gene>